<name>A0ABU7JV61_9NOCA</name>
<dbReference type="PROSITE" id="PS51257">
    <property type="entry name" value="PROKAR_LIPOPROTEIN"/>
    <property type="match status" value="1"/>
</dbReference>
<protein>
    <submittedName>
        <fullName evidence="4">Alpha/beta fold hydrolase</fullName>
    </submittedName>
</protein>
<dbReference type="RefSeq" id="WP_330153301.1">
    <property type="nucleotide sequence ID" value="NZ_JAUZMZ010000107.1"/>
</dbReference>
<organism evidence="4 5">
    <name type="scientific">Rhodococcus chondri</name>
    <dbReference type="NCBI Taxonomy" id="3065941"/>
    <lineage>
        <taxon>Bacteria</taxon>
        <taxon>Bacillati</taxon>
        <taxon>Actinomycetota</taxon>
        <taxon>Actinomycetes</taxon>
        <taxon>Mycobacteriales</taxon>
        <taxon>Nocardiaceae</taxon>
        <taxon>Rhodococcus</taxon>
    </lineage>
</organism>
<feature type="domain" description="Peptidase S33 tripeptidyl aminopeptidase-like C-terminal" evidence="3">
    <location>
        <begin position="415"/>
        <end position="517"/>
    </location>
</feature>
<dbReference type="SUPFAM" id="SSF53474">
    <property type="entry name" value="alpha/beta-Hydrolases"/>
    <property type="match status" value="1"/>
</dbReference>
<dbReference type="Gene3D" id="3.40.50.1820">
    <property type="entry name" value="alpha/beta hydrolase"/>
    <property type="match status" value="1"/>
</dbReference>
<sequence length="519" mass="53179">MRRTGVLAVGWIAVAAVVAACGAGPSIRPDVAVVRENPGDPGPSESETPDAVPELPAPANELAWRDCTAETVAALNLPAGPTGLVLECAEISAPIDVAGSVPGSFPLGVLRARLEETPQDIAPLVLTTGTDIPSSRAVAALATGPLSGLLAARPVVALDRRGIGSSQTIDCMFGADRRALADLGQFGRTGEPAERVAELGRQVTISCTDYLQPQELMFGARHAADDLDQLRRAWDVDRLGVLGIGNGATVALAYAAQYPQSVGRLVLDSPAAADADAELLAEARVRGAEAAFDAFARQCIALDCSLGPDPRAAVEELQGLAASGSLAPVSSNALLTAISAFLGTPRGDLQARIRELSDVLAAARDGDVMPLLELVGPAEAMLASDGQFVSRCSDGQRWPTTMRAAELRESWATIYPLFGADGAIAASACTAWPSMPAPPLPSELRVPTLVTTAAADPLVGNAGLETVTGALTAVAAPWAAVSWQGAGYSAALHSTCIQAQIEAYLDGGELPPNGSLCPA</sequence>
<dbReference type="InterPro" id="IPR029058">
    <property type="entry name" value="AB_hydrolase_fold"/>
</dbReference>
<evidence type="ECO:0000313" key="5">
    <source>
        <dbReference type="Proteomes" id="UP001331936"/>
    </source>
</evidence>
<comment type="caution">
    <text evidence="4">The sequence shown here is derived from an EMBL/GenBank/DDBJ whole genome shotgun (WGS) entry which is preliminary data.</text>
</comment>
<reference evidence="4 5" key="1">
    <citation type="submission" date="2023-08" db="EMBL/GenBank/DDBJ databases">
        <authorList>
            <person name="Girao M."/>
            <person name="Carvalho M.F."/>
        </authorList>
    </citation>
    <scope>NUCLEOTIDE SEQUENCE [LARGE SCALE GENOMIC DNA]</scope>
    <source>
        <strain evidence="4 5">CC-R104</strain>
    </source>
</reference>
<accession>A0ABU7JV61</accession>
<evidence type="ECO:0000313" key="4">
    <source>
        <dbReference type="EMBL" id="MEE2033911.1"/>
    </source>
</evidence>
<dbReference type="Pfam" id="PF00561">
    <property type="entry name" value="Abhydrolase_1"/>
    <property type="match status" value="1"/>
</dbReference>
<proteinExistence type="predicted"/>
<evidence type="ECO:0000259" key="3">
    <source>
        <dbReference type="Pfam" id="PF08386"/>
    </source>
</evidence>
<dbReference type="InterPro" id="IPR013595">
    <property type="entry name" value="Pept_S33_TAP-like_C"/>
</dbReference>
<keyword evidence="5" id="KW-1185">Reference proteome</keyword>
<evidence type="ECO:0000256" key="1">
    <source>
        <dbReference type="SAM" id="MobiDB-lite"/>
    </source>
</evidence>
<evidence type="ECO:0000259" key="2">
    <source>
        <dbReference type="Pfam" id="PF00561"/>
    </source>
</evidence>
<feature type="region of interest" description="Disordered" evidence="1">
    <location>
        <begin position="35"/>
        <end position="55"/>
    </location>
</feature>
<feature type="domain" description="AB hydrolase-1" evidence="2">
    <location>
        <begin position="153"/>
        <end position="296"/>
    </location>
</feature>
<dbReference type="InterPro" id="IPR000073">
    <property type="entry name" value="AB_hydrolase_1"/>
</dbReference>
<dbReference type="GO" id="GO:0016787">
    <property type="term" value="F:hydrolase activity"/>
    <property type="evidence" value="ECO:0007669"/>
    <property type="project" value="UniProtKB-KW"/>
</dbReference>
<keyword evidence="4" id="KW-0378">Hydrolase</keyword>
<dbReference type="EMBL" id="JAUZMZ010000107">
    <property type="protein sequence ID" value="MEE2033911.1"/>
    <property type="molecule type" value="Genomic_DNA"/>
</dbReference>
<dbReference type="Pfam" id="PF08386">
    <property type="entry name" value="Abhydrolase_4"/>
    <property type="match status" value="1"/>
</dbReference>
<gene>
    <name evidence="4" type="ORF">Q8814_17620</name>
</gene>
<dbReference type="Proteomes" id="UP001331936">
    <property type="component" value="Unassembled WGS sequence"/>
</dbReference>